<sequence length="378" mass="41034">MRYVSPSNVHQNHNVVMFSSNDDGVDSLSASEVESNATNDGVEAKLHVPDPPRFLARGYIIAAVLNAMTSLALVWNYPNSALDAARIISTTASTATTLTRHQPNLLATYTAGALGYLLLAGCSCQILADAVNTKRLYTSETYKRLTLGVLLFGLIGLWSLPGEVGCNSRFGAGVMSTLLLSQITKFITSFVSFVGWEYSAGGFNNRVKNVLIEIVKGCRHVVESCPVSEERPASFYRTFFLLVTVLNPICNIPELAFNLSQGARLFSLPVSLNISSIARLSLLSVLLCILKDGAERDRLDGSTFIKLNVCVGLWAFGVGIAQGFGIGDFNIRRAADKLLFAALFLNNGVVSQLRKMGFVRKEDPNDPDVDPPLRVSLF</sequence>
<feature type="transmembrane region" description="Helical" evidence="1">
    <location>
        <begin position="142"/>
        <end position="160"/>
    </location>
</feature>
<reference evidence="2 3" key="1">
    <citation type="submission" date="2024-10" db="EMBL/GenBank/DDBJ databases">
        <title>Updated reference genomes for cyclostephanoid diatoms.</title>
        <authorList>
            <person name="Roberts W.R."/>
            <person name="Alverson A.J."/>
        </authorList>
    </citation>
    <scope>NUCLEOTIDE SEQUENCE [LARGE SCALE GENOMIC DNA]</scope>
    <source>
        <strain evidence="2 3">AJA010-31</strain>
    </source>
</reference>
<evidence type="ECO:0000313" key="2">
    <source>
        <dbReference type="EMBL" id="KAL3792836.1"/>
    </source>
</evidence>
<comment type="caution">
    <text evidence="2">The sequence shown here is derived from an EMBL/GenBank/DDBJ whole genome shotgun (WGS) entry which is preliminary data.</text>
</comment>
<feature type="transmembrane region" description="Helical" evidence="1">
    <location>
        <begin position="106"/>
        <end position="130"/>
    </location>
</feature>
<dbReference type="EMBL" id="JALLPJ020000419">
    <property type="protein sequence ID" value="KAL3792836.1"/>
    <property type="molecule type" value="Genomic_DNA"/>
</dbReference>
<keyword evidence="3" id="KW-1185">Reference proteome</keyword>
<gene>
    <name evidence="2" type="ORF">ACHAWO_013951</name>
</gene>
<dbReference type="AlphaFoldDB" id="A0ABD3PYM9"/>
<proteinExistence type="predicted"/>
<name>A0ABD3PYM9_9STRA</name>
<organism evidence="2 3">
    <name type="scientific">Cyclotella atomus</name>
    <dbReference type="NCBI Taxonomy" id="382360"/>
    <lineage>
        <taxon>Eukaryota</taxon>
        <taxon>Sar</taxon>
        <taxon>Stramenopiles</taxon>
        <taxon>Ochrophyta</taxon>
        <taxon>Bacillariophyta</taxon>
        <taxon>Coscinodiscophyceae</taxon>
        <taxon>Thalassiosirophycidae</taxon>
        <taxon>Stephanodiscales</taxon>
        <taxon>Stephanodiscaceae</taxon>
        <taxon>Cyclotella</taxon>
    </lineage>
</organism>
<feature type="transmembrane region" description="Helical" evidence="1">
    <location>
        <begin position="54"/>
        <end position="75"/>
    </location>
</feature>
<accession>A0ABD3PYM9</accession>
<feature type="transmembrane region" description="Helical" evidence="1">
    <location>
        <begin position="172"/>
        <end position="196"/>
    </location>
</feature>
<keyword evidence="1" id="KW-1133">Transmembrane helix</keyword>
<protein>
    <submittedName>
        <fullName evidence="2">Uncharacterized protein</fullName>
    </submittedName>
</protein>
<keyword evidence="1" id="KW-0812">Transmembrane</keyword>
<evidence type="ECO:0000256" key="1">
    <source>
        <dbReference type="SAM" id="Phobius"/>
    </source>
</evidence>
<evidence type="ECO:0000313" key="3">
    <source>
        <dbReference type="Proteomes" id="UP001530400"/>
    </source>
</evidence>
<dbReference type="Proteomes" id="UP001530400">
    <property type="component" value="Unassembled WGS sequence"/>
</dbReference>
<keyword evidence="1" id="KW-0472">Membrane</keyword>